<dbReference type="OrthoDB" id="1704624at2759"/>
<evidence type="ECO:0000313" key="2">
    <source>
        <dbReference type="EMBL" id="PHT60589.1"/>
    </source>
</evidence>
<feature type="region of interest" description="Disordered" evidence="1">
    <location>
        <begin position="1"/>
        <end position="63"/>
    </location>
</feature>
<gene>
    <name evidence="2" type="ORF">CQW23_02952</name>
</gene>
<feature type="compositionally biased region" description="Polar residues" evidence="1">
    <location>
        <begin position="1"/>
        <end position="10"/>
    </location>
</feature>
<accession>A0A2G2XT16</accession>
<comment type="caution">
    <text evidence="2">The sequence shown here is derived from an EMBL/GenBank/DDBJ whole genome shotgun (WGS) entry which is preliminary data.</text>
</comment>
<organism evidence="2 3">
    <name type="scientific">Capsicum baccatum</name>
    <name type="common">Peruvian pepper</name>
    <dbReference type="NCBI Taxonomy" id="33114"/>
    <lineage>
        <taxon>Eukaryota</taxon>
        <taxon>Viridiplantae</taxon>
        <taxon>Streptophyta</taxon>
        <taxon>Embryophyta</taxon>
        <taxon>Tracheophyta</taxon>
        <taxon>Spermatophyta</taxon>
        <taxon>Magnoliopsida</taxon>
        <taxon>eudicotyledons</taxon>
        <taxon>Gunneridae</taxon>
        <taxon>Pentapetalae</taxon>
        <taxon>asterids</taxon>
        <taxon>lamiids</taxon>
        <taxon>Solanales</taxon>
        <taxon>Solanaceae</taxon>
        <taxon>Solanoideae</taxon>
        <taxon>Capsiceae</taxon>
        <taxon>Capsicum</taxon>
    </lineage>
</organism>
<evidence type="ECO:0000256" key="1">
    <source>
        <dbReference type="SAM" id="MobiDB-lite"/>
    </source>
</evidence>
<sequence length="263" mass="28849">MSPSQATLTLKHTIKVEKEGELGSKENEAKPQDGEKLSGELQEECEEKRARERETAGSEGGNRKKNVLVGFAHKGSLILTNPYASALPSIDPSYVQVQVHMLSKKDQKGIPHDNIRNELVTPLAESSKQVDCHVIHRVALGLHSVEKHESFLGSSLVAYVGQFALKDISLLDHVSDVIQNPQVSIHSCNIDHDIEHISLSLCDANCATSFAQGNHMLGKLLNKGATLYLLVYGTEAVIPAEVEIPSLQFIVEVDIDDDEWVKT</sequence>
<dbReference type="AlphaFoldDB" id="A0A2G2XT16"/>
<dbReference type="EMBL" id="MLFT02000001">
    <property type="protein sequence ID" value="PHT60589.1"/>
    <property type="molecule type" value="Genomic_DNA"/>
</dbReference>
<reference evidence="2 3" key="1">
    <citation type="journal article" date="2017" name="Genome Biol.">
        <title>New reference genome sequences of hot pepper reveal the massive evolution of plant disease-resistance genes by retroduplication.</title>
        <authorList>
            <person name="Kim S."/>
            <person name="Park J."/>
            <person name="Yeom S.I."/>
            <person name="Kim Y.M."/>
            <person name="Seo E."/>
            <person name="Kim K.T."/>
            <person name="Kim M.S."/>
            <person name="Lee J.M."/>
            <person name="Cheong K."/>
            <person name="Shin H.S."/>
            <person name="Kim S.B."/>
            <person name="Han K."/>
            <person name="Lee J."/>
            <person name="Park M."/>
            <person name="Lee H.A."/>
            <person name="Lee H.Y."/>
            <person name="Lee Y."/>
            <person name="Oh S."/>
            <person name="Lee J.H."/>
            <person name="Choi E."/>
            <person name="Choi E."/>
            <person name="Lee S.E."/>
            <person name="Jeon J."/>
            <person name="Kim H."/>
            <person name="Choi G."/>
            <person name="Song H."/>
            <person name="Lee J."/>
            <person name="Lee S.C."/>
            <person name="Kwon J.K."/>
            <person name="Lee H.Y."/>
            <person name="Koo N."/>
            <person name="Hong Y."/>
            <person name="Kim R.W."/>
            <person name="Kang W.H."/>
            <person name="Huh J.H."/>
            <person name="Kang B.C."/>
            <person name="Yang T.J."/>
            <person name="Lee Y.H."/>
            <person name="Bennetzen J.L."/>
            <person name="Choi D."/>
        </authorList>
    </citation>
    <scope>NUCLEOTIDE SEQUENCE [LARGE SCALE GENOMIC DNA]</scope>
    <source>
        <strain evidence="3">cv. PBC81</strain>
    </source>
</reference>
<protein>
    <submittedName>
        <fullName evidence="2">Uncharacterized protein</fullName>
    </submittedName>
</protein>
<name>A0A2G2XT16_CAPBA</name>
<feature type="compositionally biased region" description="Basic and acidic residues" evidence="1">
    <location>
        <begin position="14"/>
        <end position="38"/>
    </location>
</feature>
<keyword evidence="3" id="KW-1185">Reference proteome</keyword>
<reference evidence="3" key="2">
    <citation type="journal article" date="2017" name="J. Anim. Genet.">
        <title>Multiple reference genome sequences of hot pepper reveal the massive evolution of plant disease resistance genes by retroduplication.</title>
        <authorList>
            <person name="Kim S."/>
            <person name="Park J."/>
            <person name="Yeom S.-I."/>
            <person name="Kim Y.-M."/>
            <person name="Seo E."/>
            <person name="Kim K.-T."/>
            <person name="Kim M.-S."/>
            <person name="Lee J.M."/>
            <person name="Cheong K."/>
            <person name="Shin H.-S."/>
            <person name="Kim S.-B."/>
            <person name="Han K."/>
            <person name="Lee J."/>
            <person name="Park M."/>
            <person name="Lee H.-A."/>
            <person name="Lee H.-Y."/>
            <person name="Lee Y."/>
            <person name="Oh S."/>
            <person name="Lee J.H."/>
            <person name="Choi E."/>
            <person name="Choi E."/>
            <person name="Lee S.E."/>
            <person name="Jeon J."/>
            <person name="Kim H."/>
            <person name="Choi G."/>
            <person name="Song H."/>
            <person name="Lee J."/>
            <person name="Lee S.-C."/>
            <person name="Kwon J.-K."/>
            <person name="Lee H.-Y."/>
            <person name="Koo N."/>
            <person name="Hong Y."/>
            <person name="Kim R.W."/>
            <person name="Kang W.-H."/>
            <person name="Huh J.H."/>
            <person name="Kang B.-C."/>
            <person name="Yang T.-J."/>
            <person name="Lee Y.-H."/>
            <person name="Bennetzen J.L."/>
            <person name="Choi D."/>
        </authorList>
    </citation>
    <scope>NUCLEOTIDE SEQUENCE [LARGE SCALE GENOMIC DNA]</scope>
    <source>
        <strain evidence="3">cv. PBC81</strain>
    </source>
</reference>
<proteinExistence type="predicted"/>
<feature type="compositionally biased region" description="Basic and acidic residues" evidence="1">
    <location>
        <begin position="46"/>
        <end position="56"/>
    </location>
</feature>
<evidence type="ECO:0000313" key="3">
    <source>
        <dbReference type="Proteomes" id="UP000224567"/>
    </source>
</evidence>
<dbReference type="Proteomes" id="UP000224567">
    <property type="component" value="Unassembled WGS sequence"/>
</dbReference>